<feature type="DNA-binding region" description="H-T-H motif" evidence="5">
    <location>
        <begin position="33"/>
        <end position="52"/>
    </location>
</feature>
<accession>A0ABV4TU94</accession>
<reference evidence="7 8" key="1">
    <citation type="submission" date="2024-08" db="EMBL/GenBank/DDBJ databases">
        <title>Whole-genome sequencing of halo(alkali)philic microorganisms from hypersaline lakes.</title>
        <authorList>
            <person name="Sorokin D.Y."/>
            <person name="Merkel A.Y."/>
            <person name="Messina E."/>
            <person name="Yakimov M."/>
        </authorList>
    </citation>
    <scope>NUCLEOTIDE SEQUENCE [LARGE SCALE GENOMIC DNA]</scope>
    <source>
        <strain evidence="7 8">Cl-TMA</strain>
    </source>
</reference>
<dbReference type="SUPFAM" id="SSF48498">
    <property type="entry name" value="Tetracyclin repressor-like, C-terminal domain"/>
    <property type="match status" value="1"/>
</dbReference>
<sequence>MAKKTKEEAAATYALILDAAEQVFSEKGVSGTTLCNIAEAAGVTRGAIYGHFKNKTDLLNQMHERVHLPMESLAEEVASSEEPDPLGRLRGLLLKILRETAESPRQRRVLEILLNKCELIPEMDPVVQRLQRLNRNAVSRTERALGHAVARGQLPEGLDCHRAAVGLHGYMIGLISNWLLTPEGFDLGREAEALVDTYLAGLEKGPLVQSGKGASS</sequence>
<keyword evidence="2" id="KW-0805">Transcription regulation</keyword>
<dbReference type="PROSITE" id="PS01081">
    <property type="entry name" value="HTH_TETR_1"/>
    <property type="match status" value="1"/>
</dbReference>
<dbReference type="PANTHER" id="PTHR30055:SF240">
    <property type="entry name" value="HTH-TYPE TRANSCRIPTIONAL REGULATOR ACRR"/>
    <property type="match status" value="1"/>
</dbReference>
<comment type="caution">
    <text evidence="7">The sequence shown here is derived from an EMBL/GenBank/DDBJ whole genome shotgun (WGS) entry which is preliminary data.</text>
</comment>
<dbReference type="Gene3D" id="1.10.357.10">
    <property type="entry name" value="Tetracycline Repressor, domain 2"/>
    <property type="match status" value="1"/>
</dbReference>
<feature type="domain" description="HTH tetR-type" evidence="6">
    <location>
        <begin position="10"/>
        <end position="70"/>
    </location>
</feature>
<dbReference type="PRINTS" id="PR00455">
    <property type="entry name" value="HTHTETR"/>
</dbReference>
<dbReference type="EMBL" id="JBGUAW010000005">
    <property type="protein sequence ID" value="MFA9460889.1"/>
    <property type="molecule type" value="Genomic_DNA"/>
</dbReference>
<evidence type="ECO:0000256" key="4">
    <source>
        <dbReference type="ARBA" id="ARBA00023163"/>
    </source>
</evidence>
<name>A0ABV4TU94_9GAMM</name>
<dbReference type="InterPro" id="IPR036271">
    <property type="entry name" value="Tet_transcr_reg_TetR-rel_C_sf"/>
</dbReference>
<dbReference type="PANTHER" id="PTHR30055">
    <property type="entry name" value="HTH-TYPE TRANSCRIPTIONAL REGULATOR RUTR"/>
    <property type="match status" value="1"/>
</dbReference>
<keyword evidence="3 5" id="KW-0238">DNA-binding</keyword>
<evidence type="ECO:0000313" key="8">
    <source>
        <dbReference type="Proteomes" id="UP001575181"/>
    </source>
</evidence>
<dbReference type="Pfam" id="PF00440">
    <property type="entry name" value="TetR_N"/>
    <property type="match status" value="1"/>
</dbReference>
<evidence type="ECO:0000256" key="3">
    <source>
        <dbReference type="ARBA" id="ARBA00023125"/>
    </source>
</evidence>
<evidence type="ECO:0000313" key="7">
    <source>
        <dbReference type="EMBL" id="MFA9460889.1"/>
    </source>
</evidence>
<dbReference type="Proteomes" id="UP001575181">
    <property type="component" value="Unassembled WGS sequence"/>
</dbReference>
<keyword evidence="4" id="KW-0804">Transcription</keyword>
<evidence type="ECO:0000256" key="1">
    <source>
        <dbReference type="ARBA" id="ARBA00022491"/>
    </source>
</evidence>
<gene>
    <name evidence="7" type="ORF">ACERLL_08635</name>
</gene>
<keyword evidence="8" id="KW-1185">Reference proteome</keyword>
<dbReference type="PROSITE" id="PS50977">
    <property type="entry name" value="HTH_TETR_2"/>
    <property type="match status" value="1"/>
</dbReference>
<evidence type="ECO:0000259" key="6">
    <source>
        <dbReference type="PROSITE" id="PS50977"/>
    </source>
</evidence>
<proteinExistence type="predicted"/>
<evidence type="ECO:0000256" key="5">
    <source>
        <dbReference type="PROSITE-ProRule" id="PRU00335"/>
    </source>
</evidence>
<dbReference type="SUPFAM" id="SSF46689">
    <property type="entry name" value="Homeodomain-like"/>
    <property type="match status" value="1"/>
</dbReference>
<dbReference type="InterPro" id="IPR013572">
    <property type="entry name" value="Tscrpt_reg_MAATS_C"/>
</dbReference>
<dbReference type="InterPro" id="IPR050109">
    <property type="entry name" value="HTH-type_TetR-like_transc_reg"/>
</dbReference>
<dbReference type="InterPro" id="IPR009057">
    <property type="entry name" value="Homeodomain-like_sf"/>
</dbReference>
<dbReference type="Pfam" id="PF08361">
    <property type="entry name" value="TetR_C_2"/>
    <property type="match status" value="1"/>
</dbReference>
<protein>
    <submittedName>
        <fullName evidence="7">TetR family transcriptional regulator</fullName>
    </submittedName>
</protein>
<keyword evidence="1" id="KW-0678">Repressor</keyword>
<evidence type="ECO:0000256" key="2">
    <source>
        <dbReference type="ARBA" id="ARBA00023015"/>
    </source>
</evidence>
<dbReference type="InterPro" id="IPR001647">
    <property type="entry name" value="HTH_TetR"/>
</dbReference>
<organism evidence="7 8">
    <name type="scientific">Thiohalorhabdus methylotrophus</name>
    <dbReference type="NCBI Taxonomy" id="3242694"/>
    <lineage>
        <taxon>Bacteria</taxon>
        <taxon>Pseudomonadati</taxon>
        <taxon>Pseudomonadota</taxon>
        <taxon>Gammaproteobacteria</taxon>
        <taxon>Thiohalorhabdales</taxon>
        <taxon>Thiohalorhabdaceae</taxon>
        <taxon>Thiohalorhabdus</taxon>
    </lineage>
</organism>
<dbReference type="InterPro" id="IPR023772">
    <property type="entry name" value="DNA-bd_HTH_TetR-type_CS"/>
</dbReference>
<dbReference type="RefSeq" id="WP_373655673.1">
    <property type="nucleotide sequence ID" value="NZ_JBGUAW010000005.1"/>
</dbReference>